<dbReference type="EMBL" id="CAXIEN010000029">
    <property type="protein sequence ID" value="CAL1267545.1"/>
    <property type="molecule type" value="Genomic_DNA"/>
</dbReference>
<name>A0AAV1Z863_9ARAC</name>
<comment type="caution">
    <text evidence="1">The sequence shown here is derived from an EMBL/GenBank/DDBJ whole genome shotgun (WGS) entry which is preliminary data.</text>
</comment>
<evidence type="ECO:0000313" key="1">
    <source>
        <dbReference type="EMBL" id="CAL1267545.1"/>
    </source>
</evidence>
<evidence type="ECO:0000313" key="2">
    <source>
        <dbReference type="Proteomes" id="UP001497382"/>
    </source>
</evidence>
<organism evidence="1 2">
    <name type="scientific">Larinioides sclopetarius</name>
    <dbReference type="NCBI Taxonomy" id="280406"/>
    <lineage>
        <taxon>Eukaryota</taxon>
        <taxon>Metazoa</taxon>
        <taxon>Ecdysozoa</taxon>
        <taxon>Arthropoda</taxon>
        <taxon>Chelicerata</taxon>
        <taxon>Arachnida</taxon>
        <taxon>Araneae</taxon>
        <taxon>Araneomorphae</taxon>
        <taxon>Entelegynae</taxon>
        <taxon>Araneoidea</taxon>
        <taxon>Araneidae</taxon>
        <taxon>Larinioides</taxon>
    </lineage>
</organism>
<gene>
    <name evidence="1" type="ORF">LARSCL_LOCUS3736</name>
</gene>
<keyword evidence="2" id="KW-1185">Reference proteome</keyword>
<reference evidence="1 2" key="1">
    <citation type="submission" date="2024-04" db="EMBL/GenBank/DDBJ databases">
        <authorList>
            <person name="Rising A."/>
            <person name="Reimegard J."/>
            <person name="Sonavane S."/>
            <person name="Akerstrom W."/>
            <person name="Nylinder S."/>
            <person name="Hedman E."/>
            <person name="Kallberg Y."/>
        </authorList>
    </citation>
    <scope>NUCLEOTIDE SEQUENCE [LARGE SCALE GENOMIC DNA]</scope>
</reference>
<accession>A0AAV1Z863</accession>
<dbReference type="AlphaFoldDB" id="A0AAV1Z863"/>
<dbReference type="Proteomes" id="UP001497382">
    <property type="component" value="Unassembled WGS sequence"/>
</dbReference>
<sequence length="68" mass="8201">MKPRTLLQETLESKFKRKIPQQNQLVNIQIQQQEILVQHLITVNIQKHQFRKKHQVIFTQTPKHGLIH</sequence>
<proteinExistence type="predicted"/>
<protein>
    <submittedName>
        <fullName evidence="1">Uncharacterized protein</fullName>
    </submittedName>
</protein>